<evidence type="ECO:0000256" key="2">
    <source>
        <dbReference type="SAM" id="Coils"/>
    </source>
</evidence>
<comment type="similarity">
    <text evidence="1">Belongs to the membrane fusion protein (MFP) (TC 8.A.1) family.</text>
</comment>
<evidence type="ECO:0000313" key="4">
    <source>
        <dbReference type="EMBL" id="MCQ8181532.1"/>
    </source>
</evidence>
<evidence type="ECO:0000256" key="1">
    <source>
        <dbReference type="ARBA" id="ARBA00009477"/>
    </source>
</evidence>
<proteinExistence type="inferred from homology"/>
<dbReference type="NCBIfam" id="TIGR01730">
    <property type="entry name" value="RND_mfp"/>
    <property type="match status" value="1"/>
</dbReference>
<dbReference type="InterPro" id="IPR058792">
    <property type="entry name" value="Beta-barrel_RND_2"/>
</dbReference>
<keyword evidence="5" id="KW-1185">Reference proteome</keyword>
<dbReference type="InterPro" id="IPR006143">
    <property type="entry name" value="RND_pump_MFP"/>
</dbReference>
<dbReference type="SUPFAM" id="SSF111369">
    <property type="entry name" value="HlyD-like secretion proteins"/>
    <property type="match status" value="1"/>
</dbReference>
<dbReference type="Pfam" id="PF25954">
    <property type="entry name" value="Beta-barrel_RND_2"/>
    <property type="match status" value="1"/>
</dbReference>
<accession>A0ABT1UH27</accession>
<feature type="coiled-coil region" evidence="2">
    <location>
        <begin position="136"/>
        <end position="163"/>
    </location>
</feature>
<gene>
    <name evidence="4" type="ORF">NP603_10465</name>
</gene>
<dbReference type="EMBL" id="JANIBM010000010">
    <property type="protein sequence ID" value="MCQ8181532.1"/>
    <property type="molecule type" value="Genomic_DNA"/>
</dbReference>
<dbReference type="PANTHER" id="PTHR30469">
    <property type="entry name" value="MULTIDRUG RESISTANCE PROTEIN MDTA"/>
    <property type="match status" value="1"/>
</dbReference>
<evidence type="ECO:0000313" key="5">
    <source>
        <dbReference type="Proteomes" id="UP001524569"/>
    </source>
</evidence>
<dbReference type="Proteomes" id="UP001524569">
    <property type="component" value="Unassembled WGS sequence"/>
</dbReference>
<protein>
    <submittedName>
        <fullName evidence="4">Efflux RND transporter periplasmic adaptor subunit</fullName>
    </submittedName>
</protein>
<organism evidence="4 5">
    <name type="scientific">Methylomonas aurea</name>
    <dbReference type="NCBI Taxonomy" id="2952224"/>
    <lineage>
        <taxon>Bacteria</taxon>
        <taxon>Pseudomonadati</taxon>
        <taxon>Pseudomonadota</taxon>
        <taxon>Gammaproteobacteria</taxon>
        <taxon>Methylococcales</taxon>
        <taxon>Methylococcaceae</taxon>
        <taxon>Methylomonas</taxon>
    </lineage>
</organism>
<dbReference type="Gene3D" id="2.40.30.170">
    <property type="match status" value="1"/>
</dbReference>
<comment type="caution">
    <text evidence="4">The sequence shown here is derived from an EMBL/GenBank/DDBJ whole genome shotgun (WGS) entry which is preliminary data.</text>
</comment>
<name>A0ABT1UH27_9GAMM</name>
<keyword evidence="2" id="KW-0175">Coiled coil</keyword>
<feature type="domain" description="CusB-like beta-barrel" evidence="3">
    <location>
        <begin position="243"/>
        <end position="316"/>
    </location>
</feature>
<dbReference type="PANTHER" id="PTHR30469:SF15">
    <property type="entry name" value="HLYD FAMILY OF SECRETION PROTEINS"/>
    <property type="match status" value="1"/>
</dbReference>
<sequence>MNHNVLMMLGYARFGNSFLSCLNFYVHAVATHATHLPLVCRAKLIAMVTVSAIFLTACSESKTAEPQPRPVRVVKAQYRQTATTARYSGEIRARHESPLAFQVGGKLVKRVVDVGASVERGQLLATLDQADVRLDEAGAEAQLAAAQAELDQARKDLDHLANLQEKDLASPAALERRRDQVRGAKARVAALHASLGSYARKSAYAELRADRAGVITAVDAEPGQIVAAGQAIVRLAQIDEKEVVISVPENRLQDLRAATSIKVNLWAEPEHFYQGRLREVSPGVDELLRTYTAKVALADADASVGLGMTATVHVHKDEARPVASLPLTALTQDNGKAAVWVFDPPTETVNPRAVTVAGYDSENAKLIEGVAEGETIVTAGVHKLVAGQKVRLFGVSP</sequence>
<evidence type="ECO:0000259" key="3">
    <source>
        <dbReference type="Pfam" id="PF25954"/>
    </source>
</evidence>
<reference evidence="4 5" key="1">
    <citation type="submission" date="2022-07" db="EMBL/GenBank/DDBJ databases">
        <title>Methylomonas rivi sp. nov., Methylomonas rosea sp. nov., Methylomonas aureus sp. nov. and Methylomonas subterranea sp. nov., four novel methanotrophs isolated from a freshwater creek and the deep terrestrial subsurface.</title>
        <authorList>
            <person name="Abin C."/>
            <person name="Sankaranarayanan K."/>
            <person name="Garner C."/>
            <person name="Sindelar R."/>
            <person name="Kotary K."/>
            <person name="Garner R."/>
            <person name="Barclay S."/>
            <person name="Lawson P."/>
            <person name="Krumholz L."/>
        </authorList>
    </citation>
    <scope>NUCLEOTIDE SEQUENCE [LARGE SCALE GENOMIC DNA]</scope>
    <source>
        <strain evidence="4 5">SURF-1</strain>
    </source>
</reference>
<dbReference type="Gene3D" id="2.40.50.100">
    <property type="match status" value="1"/>
</dbReference>
<dbReference type="RefSeq" id="WP_256610827.1">
    <property type="nucleotide sequence ID" value="NZ_JANIBM010000010.1"/>
</dbReference>
<dbReference type="Gene3D" id="1.10.287.470">
    <property type="entry name" value="Helix hairpin bin"/>
    <property type="match status" value="1"/>
</dbReference>
<dbReference type="Gene3D" id="2.40.420.20">
    <property type="match status" value="1"/>
</dbReference>